<evidence type="ECO:0000256" key="4">
    <source>
        <dbReference type="ARBA" id="ARBA00023163"/>
    </source>
</evidence>
<dbReference type="InterPro" id="IPR005119">
    <property type="entry name" value="LysR_subst-bd"/>
</dbReference>
<dbReference type="PRINTS" id="PR00039">
    <property type="entry name" value="HTHLYSR"/>
</dbReference>
<dbReference type="PANTHER" id="PTHR30419">
    <property type="entry name" value="HTH-TYPE TRANSCRIPTIONAL REGULATOR YBHD"/>
    <property type="match status" value="1"/>
</dbReference>
<dbReference type="RefSeq" id="WP_112440947.1">
    <property type="nucleotide sequence ID" value="NZ_CP030073.1"/>
</dbReference>
<dbReference type="FunFam" id="1.10.10.10:FF:000001">
    <property type="entry name" value="LysR family transcriptional regulator"/>
    <property type="match status" value="1"/>
</dbReference>
<dbReference type="InterPro" id="IPR000847">
    <property type="entry name" value="LysR_HTH_N"/>
</dbReference>
<dbReference type="GO" id="GO:0005829">
    <property type="term" value="C:cytosol"/>
    <property type="evidence" value="ECO:0007669"/>
    <property type="project" value="TreeGrafter"/>
</dbReference>
<evidence type="ECO:0000259" key="5">
    <source>
        <dbReference type="PROSITE" id="PS50931"/>
    </source>
</evidence>
<dbReference type="EMBL" id="CP030073">
    <property type="protein sequence ID" value="AWW41467.1"/>
    <property type="molecule type" value="Genomic_DNA"/>
</dbReference>
<reference evidence="6 7" key="1">
    <citation type="journal article" date="2019" name="Int. J. Syst. Evol. Microbiol.">
        <title>Streptomyces cadmiisoli sp. nov., a novel actinomycete isolated from cadmium-contaminated soil.</title>
        <authorList>
            <person name="Li K."/>
            <person name="Tang X."/>
            <person name="Zhao J."/>
            <person name="Guo Y."/>
            <person name="Tang Y."/>
            <person name="Gao J."/>
        </authorList>
    </citation>
    <scope>NUCLEOTIDE SEQUENCE [LARGE SCALE GENOMIC DNA]</scope>
    <source>
        <strain evidence="6 7">ZFG47</strain>
    </source>
</reference>
<dbReference type="Gene3D" id="3.40.190.290">
    <property type="match status" value="1"/>
</dbReference>
<keyword evidence="2" id="KW-0805">Transcription regulation</keyword>
<dbReference type="InterPro" id="IPR050950">
    <property type="entry name" value="HTH-type_LysR_regulators"/>
</dbReference>
<keyword evidence="3" id="KW-0238">DNA-binding</keyword>
<dbReference type="Pfam" id="PF03466">
    <property type="entry name" value="LysR_substrate"/>
    <property type="match status" value="1"/>
</dbReference>
<dbReference type="InterPro" id="IPR036390">
    <property type="entry name" value="WH_DNA-bd_sf"/>
</dbReference>
<keyword evidence="7" id="KW-1185">Reference proteome</keyword>
<dbReference type="AlphaFoldDB" id="A0A2Z4J958"/>
<evidence type="ECO:0000256" key="3">
    <source>
        <dbReference type="ARBA" id="ARBA00023125"/>
    </source>
</evidence>
<evidence type="ECO:0000313" key="6">
    <source>
        <dbReference type="EMBL" id="AWW41467.1"/>
    </source>
</evidence>
<evidence type="ECO:0000256" key="2">
    <source>
        <dbReference type="ARBA" id="ARBA00023015"/>
    </source>
</evidence>
<dbReference type="KEGG" id="scad:DN051_36345"/>
<evidence type="ECO:0000313" key="7">
    <source>
        <dbReference type="Proteomes" id="UP000249616"/>
    </source>
</evidence>
<dbReference type="SUPFAM" id="SSF46785">
    <property type="entry name" value="Winged helix' DNA-binding domain"/>
    <property type="match status" value="1"/>
</dbReference>
<dbReference type="PANTHER" id="PTHR30419:SF31">
    <property type="entry name" value="BLR3139 PROTEIN"/>
    <property type="match status" value="1"/>
</dbReference>
<comment type="similarity">
    <text evidence="1">Belongs to the LysR transcriptional regulatory family.</text>
</comment>
<gene>
    <name evidence="6" type="ORF">DN051_36345</name>
</gene>
<dbReference type="Proteomes" id="UP000249616">
    <property type="component" value="Chromosome"/>
</dbReference>
<dbReference type="GO" id="GO:0003700">
    <property type="term" value="F:DNA-binding transcription factor activity"/>
    <property type="evidence" value="ECO:0007669"/>
    <property type="project" value="InterPro"/>
</dbReference>
<keyword evidence="4" id="KW-0804">Transcription</keyword>
<dbReference type="InterPro" id="IPR036388">
    <property type="entry name" value="WH-like_DNA-bd_sf"/>
</dbReference>
<dbReference type="SUPFAM" id="SSF53850">
    <property type="entry name" value="Periplasmic binding protein-like II"/>
    <property type="match status" value="1"/>
</dbReference>
<accession>A0A2Z4J958</accession>
<evidence type="ECO:0000256" key="1">
    <source>
        <dbReference type="ARBA" id="ARBA00009437"/>
    </source>
</evidence>
<dbReference type="GO" id="GO:0003677">
    <property type="term" value="F:DNA binding"/>
    <property type="evidence" value="ECO:0007669"/>
    <property type="project" value="UniProtKB-KW"/>
</dbReference>
<protein>
    <submittedName>
        <fullName evidence="6">LysR family transcriptional regulator</fullName>
    </submittedName>
</protein>
<dbReference type="Pfam" id="PF00126">
    <property type="entry name" value="HTH_1"/>
    <property type="match status" value="1"/>
</dbReference>
<proteinExistence type="inferred from homology"/>
<name>A0A2Z4J958_9ACTN</name>
<dbReference type="Gene3D" id="1.10.10.10">
    <property type="entry name" value="Winged helix-like DNA-binding domain superfamily/Winged helix DNA-binding domain"/>
    <property type="match status" value="1"/>
</dbReference>
<sequence length="309" mass="32533">MELRHLEYFLAVAEELNFTRAAQRLHVVQSGVSASIRALERDLDARLFDRTSKKVTLTEAGAALIPQARRAVEAAQAARDAVARAQGGLQGSVTIGTLSVHSVVDLPALFAEYHATHPGVRLTLQAAARGSAGLAERLEEGSLDMAFLALPGPLPGLNVRRLTSTPMVALLPADHPLAPRPEVDLRDLAGADFIDSPVGYGNRIVVDERMAATGLQRRVVIEVPDVVTAPAYVRGGLGVAVVPAFAAPVGDPAVRVLRVAGPPLFWETGIATAAHGRLSPAARALLSLVDKHVQSGVHDGAPPERPGPR</sequence>
<feature type="domain" description="HTH lysR-type" evidence="5">
    <location>
        <begin position="1"/>
        <end position="58"/>
    </location>
</feature>
<dbReference type="PROSITE" id="PS50931">
    <property type="entry name" value="HTH_LYSR"/>
    <property type="match status" value="1"/>
</dbReference>
<organism evidence="6 7">
    <name type="scientific">Streptomyces cadmiisoli</name>
    <dbReference type="NCBI Taxonomy" id="2184053"/>
    <lineage>
        <taxon>Bacteria</taxon>
        <taxon>Bacillati</taxon>
        <taxon>Actinomycetota</taxon>
        <taxon>Actinomycetes</taxon>
        <taxon>Kitasatosporales</taxon>
        <taxon>Streptomycetaceae</taxon>
        <taxon>Streptomyces</taxon>
        <taxon>Streptomyces aurantiacus group</taxon>
    </lineage>
</organism>